<keyword evidence="2" id="KW-0285">Flavoprotein</keyword>
<dbReference type="InterPro" id="IPR050346">
    <property type="entry name" value="FMO-like"/>
</dbReference>
<dbReference type="Gene3D" id="3.50.50.60">
    <property type="entry name" value="FAD/NAD(P)-binding domain"/>
    <property type="match status" value="2"/>
</dbReference>
<dbReference type="Proteomes" id="UP001642484">
    <property type="component" value="Unassembled WGS sequence"/>
</dbReference>
<dbReference type="InterPro" id="IPR020946">
    <property type="entry name" value="Flavin_mOase-like"/>
</dbReference>
<sequence>MLALELPTSTRFASPSPTARAVPLAHRCAPHGGAVGRFGRFAREDWTRAAGVVLLGAMASRKVAVIGGGPAGLAACRSLVRFGHRPVVFEAAEEVGGIWAEKPMNEVVYKGLVTNIPTMCMQSFDLGFSAKSSYVTGPELGSYFIDYAEHFKLRQFIRFQSRVEKVERQEKDDESWQVSWTSTDGSQAEDFDAVCVASGHYEFPYCPELPGQKEWLAASSERKILHALSYNDPEDEPIRTDFNGRSVLIVGGRSSAVDIARELRSRAGSLYVLESGCREVTCEDHCSWLPLGSSLTPEGRILAATGELVSGEPVDTVILATGYTYRFPFLDETALNMEFGPVRRYVKPLYQHIIHADYDTLCFLGIPLAVPSPLPLFEAQAYFAASHLREAFTSRKQRQEWVQQACDLHFISGYAWDHMRLLMREAGMADSDYSQYDRRLKVVQAIYQDRVDRKPRMPWDDDAYRRCQYQEPLLAKPLLRSLRRRSLTTSRSLSEVGETAHILSIATEYRQEAVILQRTAKLLGYRFQFCGFRERWAGWFTKLVQYQKELQAGLASGRIAQTDPVLLIDGWDCVLVGPASEFIAKMSAAPFSTSQPWYAGERICGPDFFKANRIDAVYPDPGTPWRYPNAGCMTGRAEPVLELIDELLAGAGDGETLPEDGDDQGRLHEHLLELGERGDRLPYFVDSTCRIFQCLYEAEAQWTLEDARPGELLPRLRNRQTGEEPIVLHGNGHTGRWFMRLGLHGCPTFGERWIFFEERLGHGE</sequence>
<dbReference type="PRINTS" id="PR00370">
    <property type="entry name" value="FMOXYGENASE"/>
</dbReference>
<accession>A0ABP0HQN5</accession>
<dbReference type="EMBL" id="CAXAMN010000925">
    <property type="protein sequence ID" value="CAK8991459.1"/>
    <property type="molecule type" value="Genomic_DNA"/>
</dbReference>
<dbReference type="InterPro" id="IPR036188">
    <property type="entry name" value="FAD/NAD-bd_sf"/>
</dbReference>
<keyword evidence="3" id="KW-0274">FAD</keyword>
<reference evidence="7 8" key="1">
    <citation type="submission" date="2024-02" db="EMBL/GenBank/DDBJ databases">
        <authorList>
            <person name="Chen Y."/>
            <person name="Shah S."/>
            <person name="Dougan E. K."/>
            <person name="Thang M."/>
            <person name="Chan C."/>
        </authorList>
    </citation>
    <scope>NUCLEOTIDE SEQUENCE [LARGE SCALE GENOMIC DNA]</scope>
</reference>
<evidence type="ECO:0000256" key="3">
    <source>
        <dbReference type="ARBA" id="ARBA00022827"/>
    </source>
</evidence>
<dbReference type="Pfam" id="PF00743">
    <property type="entry name" value="FMO-like"/>
    <property type="match status" value="2"/>
</dbReference>
<dbReference type="PANTHER" id="PTHR23023">
    <property type="entry name" value="DIMETHYLANILINE MONOOXYGENASE"/>
    <property type="match status" value="1"/>
</dbReference>
<dbReference type="Pfam" id="PF25342">
    <property type="entry name" value="GT_PLOD"/>
    <property type="match status" value="1"/>
</dbReference>
<dbReference type="InterPro" id="IPR000960">
    <property type="entry name" value="Flavin_mOase"/>
</dbReference>
<organism evidence="7 8">
    <name type="scientific">Durusdinium trenchii</name>
    <dbReference type="NCBI Taxonomy" id="1381693"/>
    <lineage>
        <taxon>Eukaryota</taxon>
        <taxon>Sar</taxon>
        <taxon>Alveolata</taxon>
        <taxon>Dinophyceae</taxon>
        <taxon>Suessiales</taxon>
        <taxon>Symbiodiniaceae</taxon>
        <taxon>Durusdinium</taxon>
    </lineage>
</organism>
<keyword evidence="5" id="KW-0560">Oxidoreductase</keyword>
<dbReference type="InterPro" id="IPR057589">
    <property type="entry name" value="GT_PLOD"/>
</dbReference>
<gene>
    <name evidence="7" type="ORF">CCMP2556_LOCUS2463</name>
</gene>
<evidence type="ECO:0000259" key="6">
    <source>
        <dbReference type="Pfam" id="PF25342"/>
    </source>
</evidence>
<feature type="domain" description="PLOD1-3-like GT" evidence="6">
    <location>
        <begin position="500"/>
        <end position="736"/>
    </location>
</feature>
<comment type="similarity">
    <text evidence="1">Belongs to the FMO family.</text>
</comment>
<evidence type="ECO:0000256" key="1">
    <source>
        <dbReference type="ARBA" id="ARBA00009183"/>
    </source>
</evidence>
<name>A0ABP0HQN5_9DINO</name>
<evidence type="ECO:0000313" key="8">
    <source>
        <dbReference type="Proteomes" id="UP001642484"/>
    </source>
</evidence>
<protein>
    <recommendedName>
        <fullName evidence="6">PLOD1-3-like GT domain-containing protein</fullName>
    </recommendedName>
</protein>
<dbReference type="SUPFAM" id="SSF51905">
    <property type="entry name" value="FAD/NAD(P)-binding domain"/>
    <property type="match status" value="1"/>
</dbReference>
<proteinExistence type="inferred from homology"/>
<comment type="caution">
    <text evidence="7">The sequence shown here is derived from an EMBL/GenBank/DDBJ whole genome shotgun (WGS) entry which is preliminary data.</text>
</comment>
<evidence type="ECO:0000313" key="7">
    <source>
        <dbReference type="EMBL" id="CAK8991459.1"/>
    </source>
</evidence>
<evidence type="ECO:0000256" key="5">
    <source>
        <dbReference type="ARBA" id="ARBA00023002"/>
    </source>
</evidence>
<evidence type="ECO:0000256" key="4">
    <source>
        <dbReference type="ARBA" id="ARBA00022857"/>
    </source>
</evidence>
<dbReference type="CDD" id="cd22997">
    <property type="entry name" value="GT_LH"/>
    <property type="match status" value="1"/>
</dbReference>
<keyword evidence="8" id="KW-1185">Reference proteome</keyword>
<evidence type="ECO:0000256" key="2">
    <source>
        <dbReference type="ARBA" id="ARBA00022630"/>
    </source>
</evidence>
<keyword evidence="4" id="KW-0521">NADP</keyword>